<evidence type="ECO:0000256" key="2">
    <source>
        <dbReference type="ARBA" id="ARBA00023274"/>
    </source>
</evidence>
<feature type="region of interest" description="Disordered" evidence="3">
    <location>
        <begin position="170"/>
        <end position="191"/>
    </location>
</feature>
<keyword evidence="1" id="KW-0689">Ribosomal protein</keyword>
<feature type="region of interest" description="Disordered" evidence="3">
    <location>
        <begin position="214"/>
        <end position="233"/>
    </location>
</feature>
<dbReference type="AlphaFoldDB" id="A0A4U1EVF9"/>
<evidence type="ECO:0008006" key="6">
    <source>
        <dbReference type="Google" id="ProtNLM"/>
    </source>
</evidence>
<dbReference type="InterPro" id="IPR005707">
    <property type="entry name" value="Ribosomal_uS2_euk/arc"/>
</dbReference>
<accession>A0A4U1EVF9</accession>
<evidence type="ECO:0000313" key="5">
    <source>
        <dbReference type="Proteomes" id="UP000308365"/>
    </source>
</evidence>
<reference evidence="5" key="1">
    <citation type="journal article" date="2019" name="IScience">
        <title>Narwhal Genome Reveals Long-Term Low Genetic Diversity despite Current Large Abundance Size.</title>
        <authorList>
            <person name="Westbury M.V."/>
            <person name="Petersen B."/>
            <person name="Garde E."/>
            <person name="Heide-Jorgensen M.P."/>
            <person name="Lorenzen E.D."/>
        </authorList>
    </citation>
    <scope>NUCLEOTIDE SEQUENCE [LARGE SCALE GENOMIC DNA]</scope>
</reference>
<evidence type="ECO:0000256" key="1">
    <source>
        <dbReference type="ARBA" id="ARBA00022980"/>
    </source>
</evidence>
<dbReference type="InterPro" id="IPR023591">
    <property type="entry name" value="Ribosomal_uS2_flav_dom_sf"/>
</dbReference>
<dbReference type="GO" id="GO:0015935">
    <property type="term" value="C:small ribosomal subunit"/>
    <property type="evidence" value="ECO:0007669"/>
    <property type="project" value="InterPro"/>
</dbReference>
<proteinExistence type="predicted"/>
<evidence type="ECO:0000313" key="4">
    <source>
        <dbReference type="EMBL" id="TKC40719.1"/>
    </source>
</evidence>
<dbReference type="Proteomes" id="UP000308365">
    <property type="component" value="Unassembled WGS sequence"/>
</dbReference>
<name>A0A4U1EVF9_MONMO</name>
<comment type="caution">
    <text evidence="4">The sequence shown here is derived from an EMBL/GenBank/DDBJ whole genome shotgun (WGS) entry which is preliminary data.</text>
</comment>
<keyword evidence="2" id="KW-0687">Ribonucleoprotein</keyword>
<dbReference type="Gene3D" id="3.40.50.10490">
    <property type="entry name" value="Glucose-6-phosphate isomerase like protein, domain 1"/>
    <property type="match status" value="1"/>
</dbReference>
<sequence length="233" mass="25255">MERYVYTRISNGIYIINLKRTGRSFCRQLVPLLPLKILLVTTGQWAVLKFVAVSAATPIAGHFTPGNVTNQIQAAFWDLQLPVVTDPRACPASLWVRHALLCAMWTLPSHTCARVLTQCIRCAGCQPGKFCACAAPSPVSTRGKSHLLYVYGDPEEMAEGEPATAEKVESTEELLGERTAPAPEFTAPQPEVAGWAAGTGTLCPLRRLPAEDESARLPGRHCSQWVGTSAKSP</sequence>
<dbReference type="PANTHER" id="PTHR11489">
    <property type="entry name" value="40S RIBOSOMAL PROTEIN SA"/>
    <property type="match status" value="1"/>
</dbReference>
<organism evidence="4 5">
    <name type="scientific">Monodon monoceros</name>
    <name type="common">Narwhal</name>
    <name type="synonym">Ceratodon monodon</name>
    <dbReference type="NCBI Taxonomy" id="40151"/>
    <lineage>
        <taxon>Eukaryota</taxon>
        <taxon>Metazoa</taxon>
        <taxon>Chordata</taxon>
        <taxon>Craniata</taxon>
        <taxon>Vertebrata</taxon>
        <taxon>Euteleostomi</taxon>
        <taxon>Mammalia</taxon>
        <taxon>Eutheria</taxon>
        <taxon>Laurasiatheria</taxon>
        <taxon>Artiodactyla</taxon>
        <taxon>Whippomorpha</taxon>
        <taxon>Cetacea</taxon>
        <taxon>Odontoceti</taxon>
        <taxon>Monodontidae</taxon>
        <taxon>Monodon</taxon>
    </lineage>
</organism>
<dbReference type="GO" id="GO:0003735">
    <property type="term" value="F:structural constituent of ribosome"/>
    <property type="evidence" value="ECO:0007669"/>
    <property type="project" value="InterPro"/>
</dbReference>
<gene>
    <name evidence="4" type="ORF">EI555_014728</name>
</gene>
<dbReference type="EMBL" id="RWIC01000716">
    <property type="protein sequence ID" value="TKC40719.1"/>
    <property type="molecule type" value="Genomic_DNA"/>
</dbReference>
<dbReference type="GO" id="GO:0006412">
    <property type="term" value="P:translation"/>
    <property type="evidence" value="ECO:0007669"/>
    <property type="project" value="InterPro"/>
</dbReference>
<dbReference type="SUPFAM" id="SSF52313">
    <property type="entry name" value="Ribosomal protein S2"/>
    <property type="match status" value="1"/>
</dbReference>
<evidence type="ECO:0000256" key="3">
    <source>
        <dbReference type="SAM" id="MobiDB-lite"/>
    </source>
</evidence>
<protein>
    <recommendedName>
        <fullName evidence="6">40S ribosomal protein SA C-terminal domain-containing protein</fullName>
    </recommendedName>
</protein>